<dbReference type="EMBL" id="JNVD01000025">
    <property type="protein sequence ID" value="KOC19794.1"/>
    <property type="molecule type" value="Genomic_DNA"/>
</dbReference>
<dbReference type="Pfam" id="PF16655">
    <property type="entry name" value="PhoD_N"/>
    <property type="match status" value="1"/>
</dbReference>
<organism evidence="3 4">
    <name type="scientific">Comamonas testosteroni</name>
    <name type="common">Pseudomonas testosteroni</name>
    <dbReference type="NCBI Taxonomy" id="285"/>
    <lineage>
        <taxon>Bacteria</taxon>
        <taxon>Pseudomonadati</taxon>
        <taxon>Pseudomonadota</taxon>
        <taxon>Betaproteobacteria</taxon>
        <taxon>Burkholderiales</taxon>
        <taxon>Comamonadaceae</taxon>
        <taxon>Comamonas</taxon>
    </lineage>
</organism>
<dbReference type="RefSeq" id="WP_053284273.1">
    <property type="nucleotide sequence ID" value="NZ_JNVD01000025.1"/>
</dbReference>
<gene>
    <name evidence="3" type="ORF">GL58_17380</name>
</gene>
<dbReference type="AlphaFoldDB" id="A0A0L7MD13"/>
<proteinExistence type="predicted"/>
<sequence>MLRRDIFRIASSSAIATSLPRWARSRILTQRDLFALGVASGSPSPDGFVLWTRLLNGPVPGTVGTVAERIPLPDALTVQWEIAEDDQFRKIVRSGTAQALAALGHSVHVEITGLLPGRWYYYRFMHGDAVTPAARTRTAPSLGSMPDKTRFSFVSCQRWEQGHYAGYAHMLDEDLDAVLFLGDYIYEYAMPTQPSSAPIVRTHTLELAQSLNDFRDRYALYRSDPQLQAAHRACPWIVSWDDHEVQNDYAGTRGNGSPAEVLSLRNHGYQAFYENMPLRASSLPLGISGLGTPDGVKIYDRYTWGRLLNFHMLDTRQYSDAQACRPAGGKPLKSVNRFKCPEMLDPNRSMLGHAQERWLEKGLQQDAQSETRWTVVAQQTIFSQRNYKITPEESFHSGTWDAFPAARQRLIDAMSRCGNRNNVLLGGDIHQNYVSKVLSNFNDPGSATIASEFCGTSITSHSSTSQKRAREIADGNPHILLACSEKRGYCVAEVSAERWVTHLRTLNDVTSKDSGISTLAQFVVEDRRPGPIQL</sequence>
<accession>A0A0L7MD13</accession>
<dbReference type="PATRIC" id="fig|285.49.peg.3595"/>
<dbReference type="InterPro" id="IPR052900">
    <property type="entry name" value="Phospholipid_Metab_Enz"/>
</dbReference>
<name>A0A0L7MD13_COMTE</name>
<evidence type="ECO:0000313" key="4">
    <source>
        <dbReference type="Proteomes" id="UP000037442"/>
    </source>
</evidence>
<evidence type="ECO:0000313" key="3">
    <source>
        <dbReference type="EMBL" id="KOC19794.1"/>
    </source>
</evidence>
<dbReference type="Gene3D" id="2.60.40.380">
    <property type="entry name" value="Purple acid phosphatase-like, N-terminal"/>
    <property type="match status" value="1"/>
</dbReference>
<feature type="domain" description="PhoD-like phosphatase metallophosphatase" evidence="1">
    <location>
        <begin position="151"/>
        <end position="502"/>
    </location>
</feature>
<evidence type="ECO:0000259" key="1">
    <source>
        <dbReference type="Pfam" id="PF09423"/>
    </source>
</evidence>
<dbReference type="Pfam" id="PF09423">
    <property type="entry name" value="PhoD"/>
    <property type="match status" value="1"/>
</dbReference>
<comment type="caution">
    <text evidence="3">The sequence shown here is derived from an EMBL/GenBank/DDBJ whole genome shotgun (WGS) entry which is preliminary data.</text>
</comment>
<dbReference type="CDD" id="cd07389">
    <property type="entry name" value="MPP_PhoD"/>
    <property type="match status" value="1"/>
</dbReference>
<dbReference type="InterPro" id="IPR029052">
    <property type="entry name" value="Metallo-depent_PP-like"/>
</dbReference>
<evidence type="ECO:0008006" key="5">
    <source>
        <dbReference type="Google" id="ProtNLM"/>
    </source>
</evidence>
<dbReference type="InterPro" id="IPR038607">
    <property type="entry name" value="PhoD-like_sf"/>
</dbReference>
<dbReference type="PANTHER" id="PTHR43606">
    <property type="entry name" value="PHOSPHATASE, PUTATIVE (AFU_ORTHOLOGUE AFUA_6G08710)-RELATED"/>
    <property type="match status" value="1"/>
</dbReference>
<dbReference type="Gene3D" id="3.60.21.70">
    <property type="entry name" value="PhoD-like phosphatase"/>
    <property type="match status" value="1"/>
</dbReference>
<dbReference type="PANTHER" id="PTHR43606:SF2">
    <property type="entry name" value="ALKALINE PHOSPHATASE FAMILY PROTEIN (AFU_ORTHOLOGUE AFUA_5G03860)"/>
    <property type="match status" value="1"/>
</dbReference>
<feature type="domain" description="Phospholipase D N-terminal" evidence="2">
    <location>
        <begin position="36"/>
        <end position="138"/>
    </location>
</feature>
<protein>
    <recommendedName>
        <fullName evidence="5">Alkaline phosphatase</fullName>
    </recommendedName>
</protein>
<evidence type="ECO:0000259" key="2">
    <source>
        <dbReference type="Pfam" id="PF16655"/>
    </source>
</evidence>
<dbReference type="SUPFAM" id="SSF56300">
    <property type="entry name" value="Metallo-dependent phosphatases"/>
    <property type="match status" value="1"/>
</dbReference>
<reference evidence="4" key="1">
    <citation type="submission" date="2014-06" db="EMBL/GenBank/DDBJ databases">
        <title>Draft genome sequence of C. testosteroni WDL7.</title>
        <authorList>
            <person name="Wu Y."/>
            <person name="Seshan H."/>
            <person name="Arumugam K."/>
        </authorList>
    </citation>
    <scope>NUCLEOTIDE SEQUENCE [LARGE SCALE GENOMIC DNA]</scope>
    <source>
        <strain evidence="4">WDL7</strain>
    </source>
</reference>
<dbReference type="InterPro" id="IPR032093">
    <property type="entry name" value="PhoD_N"/>
</dbReference>
<dbReference type="Proteomes" id="UP000037442">
    <property type="component" value="Unassembled WGS sequence"/>
</dbReference>
<dbReference type="InterPro" id="IPR018946">
    <property type="entry name" value="PhoD-like_MPP"/>
</dbReference>